<comment type="caution">
    <text evidence="1">The sequence shown here is derived from an EMBL/GenBank/DDBJ whole genome shotgun (WGS) entry which is preliminary data.</text>
</comment>
<dbReference type="EMBL" id="SWQE01000007">
    <property type="protein sequence ID" value="NFJ09556.1"/>
    <property type="molecule type" value="Genomic_DNA"/>
</dbReference>
<dbReference type="Proteomes" id="UP000480039">
    <property type="component" value="Unassembled WGS sequence"/>
</dbReference>
<protein>
    <submittedName>
        <fullName evidence="1">Uncharacterized protein</fullName>
    </submittedName>
</protein>
<gene>
    <name evidence="1" type="ORF">FC871_13960</name>
</gene>
<organism evidence="1 2">
    <name type="scientific">Clostridium botulinum</name>
    <dbReference type="NCBI Taxonomy" id="1491"/>
    <lineage>
        <taxon>Bacteria</taxon>
        <taxon>Bacillati</taxon>
        <taxon>Bacillota</taxon>
        <taxon>Clostridia</taxon>
        <taxon>Eubacteriales</taxon>
        <taxon>Clostridiaceae</taxon>
        <taxon>Clostridium</taxon>
    </lineage>
</organism>
<reference evidence="1 2" key="1">
    <citation type="submission" date="2019-04" db="EMBL/GenBank/DDBJ databases">
        <title>Genome sequencing of Clostridium botulinum Groups I-IV and Clostridium butyricum.</title>
        <authorList>
            <person name="Brunt J."/>
            <person name="Van Vliet A.H.M."/>
            <person name="Stringer S.C."/>
            <person name="Carter A.T."/>
            <person name="Peck M.W."/>
        </authorList>
    </citation>
    <scope>NUCLEOTIDE SEQUENCE [LARGE SCALE GENOMIC DNA]</scope>
    <source>
        <strain evidence="1 2">Colworth BL30</strain>
    </source>
</reference>
<dbReference type="AlphaFoldDB" id="A0A846J606"/>
<sequence>MKKTIKFEIVTGINEGYFHKNKNKDGVQVVGEVWQKIALEVFKDRGIYISSVINSSKTVYNTEWGCPEGGEDTVTITSTANPEFVQSLEQWKEAVIEIAKNLKNGLKQSTMTVEFKEISDFIYLK</sequence>
<evidence type="ECO:0000313" key="2">
    <source>
        <dbReference type="Proteomes" id="UP000480039"/>
    </source>
</evidence>
<proteinExistence type="predicted"/>
<evidence type="ECO:0000313" key="1">
    <source>
        <dbReference type="EMBL" id="NFJ09556.1"/>
    </source>
</evidence>
<name>A0A846J606_CLOBO</name>
<accession>A0A846J606</accession>